<evidence type="ECO:0000313" key="14">
    <source>
        <dbReference type="EMBL" id="OHA67663.1"/>
    </source>
</evidence>
<dbReference type="Gene3D" id="3.90.950.10">
    <property type="match status" value="1"/>
</dbReference>
<evidence type="ECO:0000256" key="1">
    <source>
        <dbReference type="ARBA" id="ARBA00001936"/>
    </source>
</evidence>
<dbReference type="InterPro" id="IPR050299">
    <property type="entry name" value="YjjX_NTPase"/>
</dbReference>
<evidence type="ECO:0000313" key="15">
    <source>
        <dbReference type="Proteomes" id="UP000178092"/>
    </source>
</evidence>
<comment type="cofactor">
    <cofactor evidence="1">
        <name>Mn(2+)</name>
        <dbReference type="ChEBI" id="CHEBI:29035"/>
    </cofactor>
</comment>
<dbReference type="AlphaFoldDB" id="A0A1G2R4B5"/>
<keyword evidence="3" id="KW-0479">Metal-binding</keyword>
<comment type="similarity">
    <text evidence="12">Belongs to the YjjX NTPase family.</text>
</comment>
<comment type="catalytic activity">
    <reaction evidence="11">
        <text>XTP + H2O = XDP + phosphate + H(+)</text>
        <dbReference type="Rhea" id="RHEA:28406"/>
        <dbReference type="ChEBI" id="CHEBI:15377"/>
        <dbReference type="ChEBI" id="CHEBI:15378"/>
        <dbReference type="ChEBI" id="CHEBI:43474"/>
        <dbReference type="ChEBI" id="CHEBI:59884"/>
        <dbReference type="ChEBI" id="CHEBI:61314"/>
        <dbReference type="EC" id="3.6.1.73"/>
    </reaction>
</comment>
<accession>A0A1G2R4B5</accession>
<dbReference type="Proteomes" id="UP000178092">
    <property type="component" value="Unassembled WGS sequence"/>
</dbReference>
<evidence type="ECO:0000256" key="9">
    <source>
        <dbReference type="ARBA" id="ARBA00038901"/>
    </source>
</evidence>
<feature type="domain" description="Non-canonical purine NTP phosphatase/PRRC1" evidence="13">
    <location>
        <begin position="7"/>
        <end position="169"/>
    </location>
</feature>
<dbReference type="EC" id="3.6.1.73" evidence="9"/>
<organism evidence="14 15">
    <name type="scientific">Candidatus Wildermuthbacteria bacterium RIFCSPHIGHO2_02_FULL_45_25</name>
    <dbReference type="NCBI Taxonomy" id="1802450"/>
    <lineage>
        <taxon>Bacteria</taxon>
        <taxon>Candidatus Wildermuthiibacteriota</taxon>
    </lineage>
</organism>
<dbReference type="GO" id="GO:0006772">
    <property type="term" value="P:thiamine metabolic process"/>
    <property type="evidence" value="ECO:0007669"/>
    <property type="project" value="TreeGrafter"/>
</dbReference>
<reference evidence="14 15" key="1">
    <citation type="journal article" date="2016" name="Nat. Commun.">
        <title>Thousands of microbial genomes shed light on interconnected biogeochemical processes in an aquifer system.</title>
        <authorList>
            <person name="Anantharaman K."/>
            <person name="Brown C.T."/>
            <person name="Hug L.A."/>
            <person name="Sharon I."/>
            <person name="Castelle C.J."/>
            <person name="Probst A.J."/>
            <person name="Thomas B.C."/>
            <person name="Singh A."/>
            <person name="Wilkins M.J."/>
            <person name="Karaoz U."/>
            <person name="Brodie E.L."/>
            <person name="Williams K.H."/>
            <person name="Hubbard S.S."/>
            <person name="Banfield J.F."/>
        </authorList>
    </citation>
    <scope>NUCLEOTIDE SEQUENCE [LARGE SCALE GENOMIC DNA]</scope>
</reference>
<evidence type="ECO:0000256" key="6">
    <source>
        <dbReference type="ARBA" id="ARBA00022842"/>
    </source>
</evidence>
<evidence type="ECO:0000256" key="2">
    <source>
        <dbReference type="ARBA" id="ARBA00001946"/>
    </source>
</evidence>
<dbReference type="InterPro" id="IPR029001">
    <property type="entry name" value="ITPase-like_fam"/>
</dbReference>
<comment type="caution">
    <text evidence="14">The sequence shown here is derived from an EMBL/GenBank/DDBJ whole genome shotgun (WGS) entry which is preliminary data.</text>
</comment>
<evidence type="ECO:0000256" key="5">
    <source>
        <dbReference type="ARBA" id="ARBA00022801"/>
    </source>
</evidence>
<keyword evidence="5" id="KW-0378">Hydrolase</keyword>
<proteinExistence type="inferred from homology"/>
<dbReference type="PANTHER" id="PTHR34699:SF2">
    <property type="entry name" value="NON-CANONICAL PURINE NTP PHOSPHATASE_PRRC1 DOMAIN-CONTAINING PROTEIN"/>
    <property type="match status" value="1"/>
</dbReference>
<dbReference type="GO" id="GO:0103023">
    <property type="term" value="F:ITPase activity"/>
    <property type="evidence" value="ECO:0007669"/>
    <property type="project" value="UniProtKB-EC"/>
</dbReference>
<dbReference type="Pfam" id="PF01931">
    <property type="entry name" value="NTPase_I-T"/>
    <property type="match status" value="1"/>
</dbReference>
<keyword evidence="7" id="KW-0546">Nucleotide metabolism</keyword>
<dbReference type="GO" id="GO:0000166">
    <property type="term" value="F:nucleotide binding"/>
    <property type="evidence" value="ECO:0007669"/>
    <property type="project" value="UniProtKB-KW"/>
</dbReference>
<evidence type="ECO:0000259" key="13">
    <source>
        <dbReference type="Pfam" id="PF01931"/>
    </source>
</evidence>
<dbReference type="InterPro" id="IPR026533">
    <property type="entry name" value="NTPase/PRRC1"/>
</dbReference>
<evidence type="ECO:0000256" key="8">
    <source>
        <dbReference type="ARBA" id="ARBA00023211"/>
    </source>
</evidence>
<keyword evidence="8" id="KW-0464">Manganese</keyword>
<evidence type="ECO:0000256" key="11">
    <source>
        <dbReference type="ARBA" id="ARBA00048781"/>
    </source>
</evidence>
<dbReference type="GO" id="GO:0009117">
    <property type="term" value="P:nucleotide metabolic process"/>
    <property type="evidence" value="ECO:0007669"/>
    <property type="project" value="UniProtKB-KW"/>
</dbReference>
<dbReference type="FunFam" id="3.90.950.10:FF:000002">
    <property type="entry name" value="Inosine/xanthosine triphosphatase"/>
    <property type="match status" value="1"/>
</dbReference>
<evidence type="ECO:0000256" key="7">
    <source>
        <dbReference type="ARBA" id="ARBA00023080"/>
    </source>
</evidence>
<keyword evidence="4" id="KW-0547">Nucleotide-binding</keyword>
<gene>
    <name evidence="14" type="ORF">A3C04_01965</name>
</gene>
<dbReference type="GO" id="GO:0046872">
    <property type="term" value="F:metal ion binding"/>
    <property type="evidence" value="ECO:0007669"/>
    <property type="project" value="UniProtKB-KW"/>
</dbReference>
<dbReference type="EMBL" id="MHTV01000006">
    <property type="protein sequence ID" value="OHA67663.1"/>
    <property type="molecule type" value="Genomic_DNA"/>
</dbReference>
<keyword evidence="6" id="KW-0460">Magnesium</keyword>
<dbReference type="PANTHER" id="PTHR34699">
    <property type="match status" value="1"/>
</dbReference>
<comment type="catalytic activity">
    <reaction evidence="10">
        <text>ITP + H2O = IDP + phosphate + H(+)</text>
        <dbReference type="Rhea" id="RHEA:28330"/>
        <dbReference type="ChEBI" id="CHEBI:15377"/>
        <dbReference type="ChEBI" id="CHEBI:15378"/>
        <dbReference type="ChEBI" id="CHEBI:43474"/>
        <dbReference type="ChEBI" id="CHEBI:58280"/>
        <dbReference type="ChEBI" id="CHEBI:61402"/>
        <dbReference type="EC" id="3.6.1.73"/>
    </reaction>
</comment>
<comment type="cofactor">
    <cofactor evidence="2">
        <name>Mg(2+)</name>
        <dbReference type="ChEBI" id="CHEBI:18420"/>
    </cofactor>
</comment>
<protein>
    <recommendedName>
        <fullName evidence="9">inosine/xanthosine triphosphatase</fullName>
        <ecNumber evidence="9">3.6.1.73</ecNumber>
    </recommendedName>
</protein>
<evidence type="ECO:0000256" key="3">
    <source>
        <dbReference type="ARBA" id="ARBA00022723"/>
    </source>
</evidence>
<evidence type="ECO:0000256" key="12">
    <source>
        <dbReference type="ARBA" id="ARBA00060855"/>
    </source>
</evidence>
<dbReference type="SUPFAM" id="SSF52972">
    <property type="entry name" value="ITPase-like"/>
    <property type="match status" value="1"/>
</dbReference>
<sequence>MKKIAIGSQNPVKISAVQNAFGALWKGEEFLFEGISVASGVAEQPMSVQETLQGAKTRASLAQEQSKGDFGVGLEGGIWEIDGQFFTGAWAVVISDEGVMGMASSIHAPLGKKFLDLIRQGYELGKAGDIITGRTNLKHQEGYFGVISGNALTRERQYTDAVIAALARMKYPELME</sequence>
<name>A0A1G2R4B5_9BACT</name>
<evidence type="ECO:0000256" key="4">
    <source>
        <dbReference type="ARBA" id="ARBA00022741"/>
    </source>
</evidence>
<evidence type="ECO:0000256" key="10">
    <source>
        <dbReference type="ARBA" id="ARBA00048174"/>
    </source>
</evidence>